<organism evidence="9 10">
    <name type="scientific">Oldenlandia corymbosa var. corymbosa</name>
    <dbReference type="NCBI Taxonomy" id="529605"/>
    <lineage>
        <taxon>Eukaryota</taxon>
        <taxon>Viridiplantae</taxon>
        <taxon>Streptophyta</taxon>
        <taxon>Embryophyta</taxon>
        <taxon>Tracheophyta</taxon>
        <taxon>Spermatophyta</taxon>
        <taxon>Magnoliopsida</taxon>
        <taxon>eudicotyledons</taxon>
        <taxon>Gunneridae</taxon>
        <taxon>Pentapetalae</taxon>
        <taxon>asterids</taxon>
        <taxon>lamiids</taxon>
        <taxon>Gentianales</taxon>
        <taxon>Rubiaceae</taxon>
        <taxon>Rubioideae</taxon>
        <taxon>Spermacoceae</taxon>
        <taxon>Hedyotis-Oldenlandia complex</taxon>
        <taxon>Oldenlandia</taxon>
    </lineage>
</organism>
<dbReference type="InterPro" id="IPR036879">
    <property type="entry name" value="TF_MADSbox_sf"/>
</dbReference>
<evidence type="ECO:0000256" key="7">
    <source>
        <dbReference type="SAM" id="MobiDB-lite"/>
    </source>
</evidence>
<accession>A0AAV1EC19</accession>
<keyword evidence="2" id="KW-0805">Transcription regulation</keyword>
<evidence type="ECO:0000256" key="3">
    <source>
        <dbReference type="ARBA" id="ARBA00023125"/>
    </source>
</evidence>
<feature type="region of interest" description="Disordered" evidence="7">
    <location>
        <begin position="80"/>
        <end position="103"/>
    </location>
</feature>
<feature type="compositionally biased region" description="Basic residues" evidence="7">
    <location>
        <begin position="211"/>
        <end position="220"/>
    </location>
</feature>
<keyword evidence="3" id="KW-0238">DNA-binding</keyword>
<sequence>MERGKVDVKKTEKFNSTQVRFSKRREGLLKKARELAILCDGEVGVILFSSTGKLYEFASNSHMEDIIAKYPTNPNGAKLVPSEDGTEQPKVEEVPHESPQMPQPTQIAKLEELHRLDGKLREKIMAVKDRKEQVLLELIEKSKLQEQKIVLENEALKEQIEEYRSRLLHHELGRKNSSGRSTSTIFNCRSDKDANYDASLGLGLSGDMSQKRKKPKMDFS</sequence>
<proteinExistence type="predicted"/>
<dbReference type="SMART" id="SM00432">
    <property type="entry name" value="MADS"/>
    <property type="match status" value="1"/>
</dbReference>
<keyword evidence="5" id="KW-0539">Nucleus</keyword>
<keyword evidence="4" id="KW-0804">Transcription</keyword>
<dbReference type="InterPro" id="IPR002100">
    <property type="entry name" value="TF_MADSbox"/>
</dbReference>
<dbReference type="GO" id="GO:0003677">
    <property type="term" value="F:DNA binding"/>
    <property type="evidence" value="ECO:0007669"/>
    <property type="project" value="UniProtKB-KW"/>
</dbReference>
<evidence type="ECO:0000256" key="6">
    <source>
        <dbReference type="SAM" id="Coils"/>
    </source>
</evidence>
<feature type="coiled-coil region" evidence="6">
    <location>
        <begin position="141"/>
        <end position="173"/>
    </location>
</feature>
<dbReference type="AlphaFoldDB" id="A0AAV1EC19"/>
<comment type="subcellular location">
    <subcellularLocation>
        <location evidence="1">Nucleus</location>
    </subcellularLocation>
</comment>
<feature type="compositionally biased region" description="Basic and acidic residues" evidence="7">
    <location>
        <begin position="87"/>
        <end position="96"/>
    </location>
</feature>
<evidence type="ECO:0000256" key="5">
    <source>
        <dbReference type="ARBA" id="ARBA00023242"/>
    </source>
</evidence>
<evidence type="ECO:0000313" key="9">
    <source>
        <dbReference type="EMBL" id="CAI9117230.1"/>
    </source>
</evidence>
<evidence type="ECO:0000256" key="1">
    <source>
        <dbReference type="ARBA" id="ARBA00004123"/>
    </source>
</evidence>
<keyword evidence="6" id="KW-0175">Coiled coil</keyword>
<name>A0AAV1EC19_OLDCO</name>
<dbReference type="SUPFAM" id="SSF55455">
    <property type="entry name" value="SRF-like"/>
    <property type="match status" value="1"/>
</dbReference>
<gene>
    <name evidence="9" type="ORF">OLC1_LOCUS23325</name>
</gene>
<evidence type="ECO:0000256" key="2">
    <source>
        <dbReference type="ARBA" id="ARBA00023015"/>
    </source>
</evidence>
<dbReference type="Proteomes" id="UP001161247">
    <property type="component" value="Chromosome 9"/>
</dbReference>
<keyword evidence="10" id="KW-1185">Reference proteome</keyword>
<evidence type="ECO:0000256" key="4">
    <source>
        <dbReference type="ARBA" id="ARBA00023163"/>
    </source>
</evidence>
<dbReference type="Gene3D" id="3.40.1810.10">
    <property type="entry name" value="Transcription factor, MADS-box"/>
    <property type="match status" value="1"/>
</dbReference>
<reference evidence="9" key="1">
    <citation type="submission" date="2023-03" db="EMBL/GenBank/DDBJ databases">
        <authorList>
            <person name="Julca I."/>
        </authorList>
    </citation>
    <scope>NUCLEOTIDE SEQUENCE</scope>
</reference>
<protein>
    <submittedName>
        <fullName evidence="9">OLC1v1018579C1</fullName>
    </submittedName>
</protein>
<dbReference type="PANTHER" id="PTHR48019">
    <property type="entry name" value="SERUM RESPONSE FACTOR HOMOLOG"/>
    <property type="match status" value="1"/>
</dbReference>
<dbReference type="GO" id="GO:0046983">
    <property type="term" value="F:protein dimerization activity"/>
    <property type="evidence" value="ECO:0007669"/>
    <property type="project" value="InterPro"/>
</dbReference>
<dbReference type="PROSITE" id="PS50066">
    <property type="entry name" value="MADS_BOX_2"/>
    <property type="match status" value="1"/>
</dbReference>
<evidence type="ECO:0000259" key="8">
    <source>
        <dbReference type="PROSITE" id="PS50066"/>
    </source>
</evidence>
<dbReference type="InterPro" id="IPR050142">
    <property type="entry name" value="MADS-box/MEF2_TF"/>
</dbReference>
<dbReference type="Pfam" id="PF00319">
    <property type="entry name" value="SRF-TF"/>
    <property type="match status" value="1"/>
</dbReference>
<feature type="region of interest" description="Disordered" evidence="7">
    <location>
        <begin position="194"/>
        <end position="220"/>
    </location>
</feature>
<evidence type="ECO:0000313" key="10">
    <source>
        <dbReference type="Proteomes" id="UP001161247"/>
    </source>
</evidence>
<dbReference type="PRINTS" id="PR00404">
    <property type="entry name" value="MADSDOMAIN"/>
</dbReference>
<dbReference type="EMBL" id="OX459126">
    <property type="protein sequence ID" value="CAI9117230.1"/>
    <property type="molecule type" value="Genomic_DNA"/>
</dbReference>
<dbReference type="GO" id="GO:0005634">
    <property type="term" value="C:nucleus"/>
    <property type="evidence" value="ECO:0007669"/>
    <property type="project" value="UniProtKB-SubCell"/>
</dbReference>
<feature type="domain" description="MADS-box" evidence="8">
    <location>
        <begin position="1"/>
        <end position="61"/>
    </location>
</feature>